<evidence type="ECO:0000313" key="3">
    <source>
        <dbReference type="EMBL" id="NAS19824.1"/>
    </source>
</evidence>
<sequence>MSKMKSIQDLTNVQTKSCTKCATKSKEPNDGTFISYDPKDSFSAKGTVRYGEEQDVDDL</sequence>
<dbReference type="Proteomes" id="UP000321089">
    <property type="component" value="Unassembled WGS sequence"/>
</dbReference>
<evidence type="ECO:0000313" key="7">
    <source>
        <dbReference type="Proteomes" id="UP000515243"/>
    </source>
</evidence>
<proteinExistence type="predicted"/>
<reference evidence="4 7" key="1">
    <citation type="submission" date="2019-05" db="EMBL/GenBank/DDBJ databases">
        <authorList>
            <person name="Schori C."/>
            <person name="Ahrens C."/>
        </authorList>
    </citation>
    <scope>NUCLEOTIDE SEQUENCE [LARGE SCALE GENOMIC DNA]</scope>
    <source>
        <strain evidence="4 7">DSM 10702</strain>
    </source>
</reference>
<dbReference type="KEGG" id="cbut:ATN24_10900"/>
<reference evidence="3 6" key="3">
    <citation type="submission" date="2020-01" db="EMBL/GenBank/DDBJ databases">
        <title>Genome sequence of a 1,3-propanediol producer, Clostridium butyricum S3.</title>
        <authorList>
            <person name="Zhou J."/>
        </authorList>
    </citation>
    <scope>NUCLEOTIDE SEQUENCE [LARGE SCALE GENOMIC DNA]</scope>
    <source>
        <strain evidence="3 6">S3</strain>
    </source>
</reference>
<dbReference type="Proteomes" id="UP000474042">
    <property type="component" value="Unassembled WGS sequence"/>
</dbReference>
<dbReference type="EMBL" id="BKBC01000097">
    <property type="protein sequence ID" value="GEQ23305.1"/>
    <property type="molecule type" value="Genomic_DNA"/>
</dbReference>
<dbReference type="RefSeq" id="WP_002580311.1">
    <property type="nucleotide sequence ID" value="NZ_AP019716.1"/>
</dbReference>
<name>A0A0Q0ZZ77_CLOBU</name>
<evidence type="ECO:0000313" key="2">
    <source>
        <dbReference type="EMBL" id="GEQ23305.1"/>
    </source>
</evidence>
<reference evidence="2 5" key="2">
    <citation type="submission" date="2019-07" db="EMBL/GenBank/DDBJ databases">
        <title>Whole genome shotgun sequence of Clostridium butyricum NBRC 3858.</title>
        <authorList>
            <person name="Hosoyama A."/>
            <person name="Uohara A."/>
            <person name="Ohji S."/>
            <person name="Ichikawa N."/>
        </authorList>
    </citation>
    <scope>NUCLEOTIDE SEQUENCE [LARGE SCALE GENOMIC DNA]</scope>
    <source>
        <strain evidence="2 5">NBRC 3858</strain>
    </source>
</reference>
<dbReference type="EMBL" id="CP040626">
    <property type="protein sequence ID" value="QMW91190.1"/>
    <property type="molecule type" value="Genomic_DNA"/>
</dbReference>
<protein>
    <submittedName>
        <fullName evidence="2">Uncharacterized protein</fullName>
    </submittedName>
</protein>
<evidence type="ECO:0000313" key="6">
    <source>
        <dbReference type="Proteomes" id="UP000474042"/>
    </source>
</evidence>
<gene>
    <name evidence="2" type="ORF">CBU02nite_38110</name>
    <name evidence="4" type="ORF">FF104_09535</name>
    <name evidence="3" type="ORF">GND98_018820</name>
</gene>
<organism evidence="2 5">
    <name type="scientific">Clostridium butyricum</name>
    <dbReference type="NCBI Taxonomy" id="1492"/>
    <lineage>
        <taxon>Bacteria</taxon>
        <taxon>Bacillati</taxon>
        <taxon>Bacillota</taxon>
        <taxon>Clostridia</taxon>
        <taxon>Eubacteriales</taxon>
        <taxon>Clostridiaceae</taxon>
        <taxon>Clostridium</taxon>
    </lineage>
</organism>
<dbReference type="OrthoDB" id="1921104at2"/>
<dbReference type="EMBL" id="WOFV02000110">
    <property type="protein sequence ID" value="NAS19824.1"/>
    <property type="molecule type" value="Genomic_DNA"/>
</dbReference>
<evidence type="ECO:0000313" key="5">
    <source>
        <dbReference type="Proteomes" id="UP000321089"/>
    </source>
</evidence>
<evidence type="ECO:0000313" key="4">
    <source>
        <dbReference type="EMBL" id="QMW91190.1"/>
    </source>
</evidence>
<dbReference type="Proteomes" id="UP000515243">
    <property type="component" value="Chromosome 1"/>
</dbReference>
<accession>A0A0Q0ZZ77</accession>
<feature type="region of interest" description="Disordered" evidence="1">
    <location>
        <begin position="1"/>
        <end position="59"/>
    </location>
</feature>
<dbReference type="AlphaFoldDB" id="A0A0Q0ZZ77"/>
<evidence type="ECO:0000256" key="1">
    <source>
        <dbReference type="SAM" id="MobiDB-lite"/>
    </source>
</evidence>
<dbReference type="GeneID" id="92944405"/>